<keyword evidence="3" id="KW-0804">Transcription</keyword>
<gene>
    <name evidence="5" type="ORF">H9L01_04180</name>
</gene>
<dbReference type="PROSITE" id="PS50949">
    <property type="entry name" value="HTH_GNTR"/>
    <property type="match status" value="1"/>
</dbReference>
<dbReference type="InterPro" id="IPR036390">
    <property type="entry name" value="WH_DNA-bd_sf"/>
</dbReference>
<dbReference type="InterPro" id="IPR028978">
    <property type="entry name" value="Chorismate_lyase_/UTRA_dom_sf"/>
</dbReference>
<dbReference type="SMART" id="SM00866">
    <property type="entry name" value="UTRA"/>
    <property type="match status" value="1"/>
</dbReference>
<dbReference type="CDD" id="cd07377">
    <property type="entry name" value="WHTH_GntR"/>
    <property type="match status" value="1"/>
</dbReference>
<dbReference type="PANTHER" id="PTHR44846:SF1">
    <property type="entry name" value="MANNOSYL-D-GLYCERATE TRANSPORT_METABOLISM SYSTEM REPRESSOR MNGR-RELATED"/>
    <property type="match status" value="1"/>
</dbReference>
<dbReference type="Gene3D" id="3.40.1410.10">
    <property type="entry name" value="Chorismate lyase-like"/>
    <property type="match status" value="1"/>
</dbReference>
<dbReference type="PANTHER" id="PTHR44846">
    <property type="entry name" value="MANNOSYL-D-GLYCERATE TRANSPORT/METABOLISM SYSTEM REPRESSOR MNGR-RELATED"/>
    <property type="match status" value="1"/>
</dbReference>
<evidence type="ECO:0000259" key="4">
    <source>
        <dbReference type="PROSITE" id="PS50949"/>
    </source>
</evidence>
<dbReference type="InterPro" id="IPR000524">
    <property type="entry name" value="Tscrpt_reg_HTH_GntR"/>
</dbReference>
<feature type="domain" description="HTH gntR-type" evidence="4">
    <location>
        <begin position="10"/>
        <end position="78"/>
    </location>
</feature>
<name>A0A7G9S135_9FIRM</name>
<dbReference type="SUPFAM" id="SSF46785">
    <property type="entry name" value="Winged helix' DNA-binding domain"/>
    <property type="match status" value="1"/>
</dbReference>
<dbReference type="SUPFAM" id="SSF64288">
    <property type="entry name" value="Chorismate lyase-like"/>
    <property type="match status" value="1"/>
</dbReference>
<dbReference type="InterPro" id="IPR036388">
    <property type="entry name" value="WH-like_DNA-bd_sf"/>
</dbReference>
<dbReference type="Gene3D" id="1.10.10.10">
    <property type="entry name" value="Winged helix-like DNA-binding domain superfamily/Winged helix DNA-binding domain"/>
    <property type="match status" value="1"/>
</dbReference>
<evidence type="ECO:0000313" key="5">
    <source>
        <dbReference type="EMBL" id="QNN61560.1"/>
    </source>
</evidence>
<evidence type="ECO:0000256" key="2">
    <source>
        <dbReference type="ARBA" id="ARBA00023125"/>
    </source>
</evidence>
<dbReference type="Pfam" id="PF07702">
    <property type="entry name" value="UTRA"/>
    <property type="match status" value="1"/>
</dbReference>
<dbReference type="GO" id="GO:0045892">
    <property type="term" value="P:negative regulation of DNA-templated transcription"/>
    <property type="evidence" value="ECO:0007669"/>
    <property type="project" value="TreeGrafter"/>
</dbReference>
<proteinExistence type="predicted"/>
<dbReference type="Pfam" id="PF00392">
    <property type="entry name" value="GntR"/>
    <property type="match status" value="1"/>
</dbReference>
<keyword evidence="1" id="KW-0805">Transcription regulation</keyword>
<accession>A0A7G9S135</accession>
<sequence>MFIIDKNNPTPLYFQLQNSIVDLINEGTFEENTSLPSELEIIESTGLSRTTVRQAIENLVQEGYLERRRGIGTFVKIRNKNLWDLENLRSFREVMEMEGKQSSTSLISIKRIPTNRILEKRFGEDIKEFYELERLRYLDGTPIILVNTFIPVSLVPGLDTLDLENNSLFEIMKKEYNVKIAFAEKELRARVIRPYDANLLELPQDSVVQLVDTITYNDEGKPIEYSVSRDRGDVSVYKVRLTYQD</sequence>
<evidence type="ECO:0000313" key="6">
    <source>
        <dbReference type="Proteomes" id="UP000515928"/>
    </source>
</evidence>
<dbReference type="EMBL" id="CP060715">
    <property type="protein sequence ID" value="QNN61560.1"/>
    <property type="molecule type" value="Genomic_DNA"/>
</dbReference>
<reference evidence="5 6" key="1">
    <citation type="submission" date="2020-08" db="EMBL/GenBank/DDBJ databases">
        <title>Genome sequence of Erysipelothrix inopinata DSM 15511T.</title>
        <authorList>
            <person name="Hyun D.-W."/>
            <person name="Bae J.-W."/>
        </authorList>
    </citation>
    <scope>NUCLEOTIDE SEQUENCE [LARGE SCALE GENOMIC DNA]</scope>
    <source>
        <strain evidence="5 6">DSM 15511</strain>
    </source>
</reference>
<dbReference type="Proteomes" id="UP000515928">
    <property type="component" value="Chromosome"/>
</dbReference>
<evidence type="ECO:0000256" key="1">
    <source>
        <dbReference type="ARBA" id="ARBA00023015"/>
    </source>
</evidence>
<dbReference type="GO" id="GO:0003700">
    <property type="term" value="F:DNA-binding transcription factor activity"/>
    <property type="evidence" value="ECO:0007669"/>
    <property type="project" value="InterPro"/>
</dbReference>
<dbReference type="SMART" id="SM00345">
    <property type="entry name" value="HTH_GNTR"/>
    <property type="match status" value="1"/>
</dbReference>
<dbReference type="KEGG" id="eio:H9L01_04180"/>
<dbReference type="PRINTS" id="PR00035">
    <property type="entry name" value="HTHGNTR"/>
</dbReference>
<dbReference type="GO" id="GO:0003677">
    <property type="term" value="F:DNA binding"/>
    <property type="evidence" value="ECO:0007669"/>
    <property type="project" value="UniProtKB-KW"/>
</dbReference>
<organism evidence="5 6">
    <name type="scientific">Erysipelothrix inopinata</name>
    <dbReference type="NCBI Taxonomy" id="225084"/>
    <lineage>
        <taxon>Bacteria</taxon>
        <taxon>Bacillati</taxon>
        <taxon>Bacillota</taxon>
        <taxon>Erysipelotrichia</taxon>
        <taxon>Erysipelotrichales</taxon>
        <taxon>Erysipelotrichaceae</taxon>
        <taxon>Erysipelothrix</taxon>
    </lineage>
</organism>
<dbReference type="RefSeq" id="WP_187534759.1">
    <property type="nucleotide sequence ID" value="NZ_CBCSHU010000003.1"/>
</dbReference>
<keyword evidence="2" id="KW-0238">DNA-binding</keyword>
<evidence type="ECO:0000256" key="3">
    <source>
        <dbReference type="ARBA" id="ARBA00023163"/>
    </source>
</evidence>
<keyword evidence="6" id="KW-1185">Reference proteome</keyword>
<dbReference type="InterPro" id="IPR050679">
    <property type="entry name" value="Bact_HTH_transcr_reg"/>
</dbReference>
<dbReference type="InterPro" id="IPR011663">
    <property type="entry name" value="UTRA"/>
</dbReference>
<dbReference type="AlphaFoldDB" id="A0A7G9S135"/>
<protein>
    <submittedName>
        <fullName evidence="5">GntR family transcriptional regulator</fullName>
    </submittedName>
</protein>